<reference evidence="2 3" key="1">
    <citation type="submission" date="2020-12" db="EMBL/GenBank/DDBJ databases">
        <title>Concerted genomic and epigenomic changes stabilize Arabidopsis allopolyploids.</title>
        <authorList>
            <person name="Chen Z."/>
        </authorList>
    </citation>
    <scope>NUCLEOTIDE SEQUENCE [LARGE SCALE GENOMIC DNA]</scope>
    <source>
        <strain evidence="2">Allo738</strain>
        <tissue evidence="2">Leaf</tissue>
    </source>
</reference>
<dbReference type="Proteomes" id="UP000694240">
    <property type="component" value="Chromosome 6"/>
</dbReference>
<evidence type="ECO:0000256" key="1">
    <source>
        <dbReference type="SAM" id="Phobius"/>
    </source>
</evidence>
<feature type="transmembrane region" description="Helical" evidence="1">
    <location>
        <begin position="44"/>
        <end position="64"/>
    </location>
</feature>
<organism evidence="2 3">
    <name type="scientific">Arabidopsis thaliana x Arabidopsis arenosa</name>
    <dbReference type="NCBI Taxonomy" id="1240361"/>
    <lineage>
        <taxon>Eukaryota</taxon>
        <taxon>Viridiplantae</taxon>
        <taxon>Streptophyta</taxon>
        <taxon>Embryophyta</taxon>
        <taxon>Tracheophyta</taxon>
        <taxon>Spermatophyta</taxon>
        <taxon>Magnoliopsida</taxon>
        <taxon>eudicotyledons</taxon>
        <taxon>Gunneridae</taxon>
        <taxon>Pentapetalae</taxon>
        <taxon>rosids</taxon>
        <taxon>malvids</taxon>
        <taxon>Brassicales</taxon>
        <taxon>Brassicaceae</taxon>
        <taxon>Camelineae</taxon>
        <taxon>Arabidopsis</taxon>
    </lineage>
</organism>
<proteinExistence type="predicted"/>
<gene>
    <name evidence="2" type="ORF">ISN45_Aa01g003220</name>
</gene>
<protein>
    <submittedName>
        <fullName evidence="2">Uncharacterized protein</fullName>
    </submittedName>
</protein>
<accession>A0A8T2BYH6</accession>
<evidence type="ECO:0000313" key="3">
    <source>
        <dbReference type="Proteomes" id="UP000694240"/>
    </source>
</evidence>
<keyword evidence="1" id="KW-0472">Membrane</keyword>
<keyword evidence="3" id="KW-1185">Reference proteome</keyword>
<evidence type="ECO:0000313" key="2">
    <source>
        <dbReference type="EMBL" id="KAG7591280.1"/>
    </source>
</evidence>
<comment type="caution">
    <text evidence="2">The sequence shown here is derived from an EMBL/GenBank/DDBJ whole genome shotgun (WGS) entry which is preliminary data.</text>
</comment>
<keyword evidence="1" id="KW-0812">Transmembrane</keyword>
<dbReference type="EMBL" id="JAEFBK010000006">
    <property type="protein sequence ID" value="KAG7591280.1"/>
    <property type="molecule type" value="Genomic_DNA"/>
</dbReference>
<dbReference type="AlphaFoldDB" id="A0A8T2BYH6"/>
<keyword evidence="1" id="KW-1133">Transmembrane helix</keyword>
<name>A0A8T2BYH6_9BRAS</name>
<sequence length="234" mass="27378">MYVFKASIFNIHGGRYMEVNMSHWMCRFSYRSATFYGHAAFMQAYFADYLSILTFIVSFGLVSGGHRNRLVAFRCLKQIFTDLLWKRRPPWKPPWNQITEILHFWYLKNVNKGIEITDLSWVIFTTKTMPSPGAGDGNDMVCDVTDGSQPFDFQKTYWSFIKEMIAKQEDQIRLKTKTIKENNRSINLLAYKAYLRKEASCNFSFSIISLILSIGCMDSRAFICMLIDIFEILY</sequence>